<dbReference type="EMBL" id="JTDY01009558">
    <property type="protein sequence ID" value="KOB63346.1"/>
    <property type="molecule type" value="Genomic_DNA"/>
</dbReference>
<evidence type="ECO:0000313" key="8">
    <source>
        <dbReference type="Proteomes" id="UP000037510"/>
    </source>
</evidence>
<evidence type="ECO:0000256" key="3">
    <source>
        <dbReference type="ARBA" id="ARBA00023273"/>
    </source>
</evidence>
<keyword evidence="8" id="KW-1185">Reference proteome</keyword>
<keyword evidence="2" id="KW-0969">Cilium</keyword>
<dbReference type="AlphaFoldDB" id="A0A0L7KJW2"/>
<protein>
    <submittedName>
        <fullName evidence="7">Intraflagellar transport protein 80-like protein</fullName>
    </submittedName>
</protein>
<dbReference type="Pfam" id="PF00400">
    <property type="entry name" value="WD40"/>
    <property type="match status" value="3"/>
</dbReference>
<evidence type="ECO:0000256" key="1">
    <source>
        <dbReference type="ARBA" id="ARBA00004138"/>
    </source>
</evidence>
<dbReference type="InterPro" id="IPR056157">
    <property type="entry name" value="TPR_IFT80_172_dom"/>
</dbReference>
<feature type="domain" description="IFT80 second beta-propeller" evidence="5">
    <location>
        <begin position="406"/>
        <end position="525"/>
    </location>
</feature>
<dbReference type="GO" id="GO:0060271">
    <property type="term" value="P:cilium assembly"/>
    <property type="evidence" value="ECO:0007669"/>
    <property type="project" value="TreeGrafter"/>
</dbReference>
<dbReference type="InterPro" id="IPR056456">
    <property type="entry name" value="Beta-prop_IFT80_2nd"/>
</dbReference>
<dbReference type="Pfam" id="PF23387">
    <property type="entry name" value="TPR_IFT80_172"/>
    <property type="match status" value="1"/>
</dbReference>
<dbReference type="PANTHER" id="PTHR24098">
    <property type="entry name" value="OUTER SEGMENT 5"/>
    <property type="match status" value="1"/>
</dbReference>
<dbReference type="PANTHER" id="PTHR24098:SF0">
    <property type="entry name" value="OUTER SEGMENT 5"/>
    <property type="match status" value="1"/>
</dbReference>
<keyword evidence="3" id="KW-0966">Cell projection</keyword>
<dbReference type="InterPro" id="IPR015943">
    <property type="entry name" value="WD40/YVTN_repeat-like_dom_sf"/>
</dbReference>
<dbReference type="GO" id="GO:0005929">
    <property type="term" value="C:cilium"/>
    <property type="evidence" value="ECO:0007669"/>
    <property type="project" value="UniProtKB-SubCell"/>
</dbReference>
<keyword evidence="7" id="KW-0282">Flagellum</keyword>
<feature type="domain" description="IFT80/172/WDR35 TPR" evidence="6">
    <location>
        <begin position="543"/>
        <end position="583"/>
    </location>
</feature>
<evidence type="ECO:0000256" key="2">
    <source>
        <dbReference type="ARBA" id="ARBA00023069"/>
    </source>
</evidence>
<dbReference type="PROSITE" id="PS50294">
    <property type="entry name" value="WD_REPEATS_REGION"/>
    <property type="match status" value="1"/>
</dbReference>
<dbReference type="Pfam" id="PF23335">
    <property type="entry name" value="Beta-prop_IFT80_2nd"/>
    <property type="match status" value="2"/>
</dbReference>
<comment type="subcellular location">
    <subcellularLocation>
        <location evidence="1">Cell projection</location>
        <location evidence="1">Cilium</location>
    </subcellularLocation>
</comment>
<gene>
    <name evidence="7" type="ORF">OBRU01_24763</name>
</gene>
<dbReference type="SUPFAM" id="SSF50978">
    <property type="entry name" value="WD40 repeat-like"/>
    <property type="match status" value="2"/>
</dbReference>
<accession>A0A0L7KJW2</accession>
<dbReference type="Gene3D" id="2.130.10.10">
    <property type="entry name" value="YVTN repeat-like/Quinoprotein amine dehydrogenase"/>
    <property type="match status" value="2"/>
</dbReference>
<organism evidence="7 8">
    <name type="scientific">Operophtera brumata</name>
    <name type="common">Winter moth</name>
    <name type="synonym">Phalaena brumata</name>
    <dbReference type="NCBI Taxonomy" id="104452"/>
    <lineage>
        <taxon>Eukaryota</taxon>
        <taxon>Metazoa</taxon>
        <taxon>Ecdysozoa</taxon>
        <taxon>Arthropoda</taxon>
        <taxon>Hexapoda</taxon>
        <taxon>Insecta</taxon>
        <taxon>Pterygota</taxon>
        <taxon>Neoptera</taxon>
        <taxon>Endopterygota</taxon>
        <taxon>Lepidoptera</taxon>
        <taxon>Glossata</taxon>
        <taxon>Ditrysia</taxon>
        <taxon>Geometroidea</taxon>
        <taxon>Geometridae</taxon>
        <taxon>Larentiinae</taxon>
        <taxon>Operophtera</taxon>
    </lineage>
</organism>
<dbReference type="InterPro" id="IPR036322">
    <property type="entry name" value="WD40_repeat_dom_sf"/>
</dbReference>
<sequence>MKLKISSFKEPKHVGVVVCVSWNNTEDVFSCGDDHKLLKWNLVNNECIVVTTFAEDFYPTGMHLFPKIGLSSNKHQHDVILISSADGKFHIVNHNGRIEKTVNAHQGACLTAEWSPDGAAGEDGFVKIWSRNGLLRSTIVQSDVPCYNAVWNPDSSAILHSKGNFLIIKHLNSSNKVTKWKAHEDLILCVAWNANNNLIISGSEDGFSKIWDTFGQQISVSVKHDQPITSVSWSPAGDLFVIGSFNLIRLCNANGWSHCLNRPTTGSIYNIAWSADGTQLAAACANGHVLFAHIIDREYTWKNFACTQTGRKVISIKNLVTDQNDQLDYPDRVIQIALGFNHLIIATVKQCFIHKLSSWNTPVTFDLKEDAYALLKEQVYQFTATWADCSQVHAGVLDLRPWEEQHIALSQSGPINERQLALLDYNRDLHVVTVKDSKPKFVKLGSQVLSIAWSYETELLVGLRANSVVAWCCPKAAMQPDWLTLTTVSKEINDLGRNPSVLSVEDGVARVCRGNGSILHLSIAAFPEKLLKHLCRTVEDETLWACLAVLAWQNHQLAVAEEAFALIHQYHQVCFIQHLRNNVPEKLAK</sequence>
<dbReference type="SMART" id="SM00320">
    <property type="entry name" value="WD40"/>
    <property type="match status" value="5"/>
</dbReference>
<keyword evidence="4" id="KW-0853">WD repeat</keyword>
<dbReference type="FunFam" id="2.130.10.10:FF:000298">
    <property type="entry name" value="Intraflagellar transport 80 homolog (Chlamydomonas)"/>
    <property type="match status" value="1"/>
</dbReference>
<evidence type="ECO:0000313" key="7">
    <source>
        <dbReference type="EMBL" id="KOB63346.1"/>
    </source>
</evidence>
<proteinExistence type="predicted"/>
<dbReference type="STRING" id="104452.A0A0L7KJW2"/>
<evidence type="ECO:0000259" key="5">
    <source>
        <dbReference type="Pfam" id="PF23335"/>
    </source>
</evidence>
<feature type="repeat" description="WD" evidence="4">
    <location>
        <begin position="180"/>
        <end position="212"/>
    </location>
</feature>
<evidence type="ECO:0000256" key="4">
    <source>
        <dbReference type="PROSITE-ProRule" id="PRU00221"/>
    </source>
</evidence>
<dbReference type="Proteomes" id="UP000037510">
    <property type="component" value="Unassembled WGS sequence"/>
</dbReference>
<evidence type="ECO:0000259" key="6">
    <source>
        <dbReference type="Pfam" id="PF23387"/>
    </source>
</evidence>
<dbReference type="GO" id="GO:0030992">
    <property type="term" value="C:intraciliary transport particle B"/>
    <property type="evidence" value="ECO:0007669"/>
    <property type="project" value="TreeGrafter"/>
</dbReference>
<dbReference type="InterPro" id="IPR001680">
    <property type="entry name" value="WD40_rpt"/>
</dbReference>
<dbReference type="PROSITE" id="PS50082">
    <property type="entry name" value="WD_REPEATS_2"/>
    <property type="match status" value="1"/>
</dbReference>
<feature type="domain" description="IFT80 second beta-propeller" evidence="5">
    <location>
        <begin position="296"/>
        <end position="376"/>
    </location>
</feature>
<reference evidence="7 8" key="1">
    <citation type="journal article" date="2015" name="Genome Biol. Evol.">
        <title>The genome of winter moth (Operophtera brumata) provides a genomic perspective on sexual dimorphism and phenology.</title>
        <authorList>
            <person name="Derks M.F."/>
            <person name="Smit S."/>
            <person name="Salis L."/>
            <person name="Schijlen E."/>
            <person name="Bossers A."/>
            <person name="Mateman C."/>
            <person name="Pijl A.S."/>
            <person name="de Ridder D."/>
            <person name="Groenen M.A."/>
            <person name="Visser M.E."/>
            <person name="Megens H.J."/>
        </authorList>
    </citation>
    <scope>NUCLEOTIDE SEQUENCE [LARGE SCALE GENOMIC DNA]</scope>
    <source>
        <strain evidence="7">WM2013NL</strain>
        <tissue evidence="7">Head and thorax</tissue>
    </source>
</reference>
<comment type="caution">
    <text evidence="7">The sequence shown here is derived from an EMBL/GenBank/DDBJ whole genome shotgun (WGS) entry which is preliminary data.</text>
</comment>
<name>A0A0L7KJW2_OPEBR</name>